<accession>A0A9W6MCS1</accession>
<protein>
    <submittedName>
        <fullName evidence="2">Uncharacterized protein</fullName>
    </submittedName>
</protein>
<evidence type="ECO:0000313" key="2">
    <source>
        <dbReference type="EMBL" id="GLK09145.1"/>
    </source>
</evidence>
<feature type="compositionally biased region" description="Polar residues" evidence="1">
    <location>
        <begin position="79"/>
        <end position="91"/>
    </location>
</feature>
<sequence length="138" mass="14686">MILESAEGPVAEVRAQNLAIFQGQNPERLVIADGEVCSSGDIPMEVVQHGKPYLEAVPEYGPRLEQAWAAGRRKRPALSSGSRLSTASNSGHCVYLDRPGVAAQPSNASPHRPPVKHKVPDGGGTSRQAREPHRAGHA</sequence>
<dbReference type="RefSeq" id="WP_271217624.1">
    <property type="nucleotide sequence ID" value="NZ_BAAAVD010000004.1"/>
</dbReference>
<feature type="region of interest" description="Disordered" evidence="1">
    <location>
        <begin position="69"/>
        <end position="138"/>
    </location>
</feature>
<keyword evidence="3" id="KW-1185">Reference proteome</keyword>
<comment type="caution">
    <text evidence="2">The sequence shown here is derived from an EMBL/GenBank/DDBJ whole genome shotgun (WGS) entry which is preliminary data.</text>
</comment>
<dbReference type="Proteomes" id="UP001143474">
    <property type="component" value="Unassembled WGS sequence"/>
</dbReference>
<dbReference type="EMBL" id="BSEV01000004">
    <property type="protein sequence ID" value="GLK09145.1"/>
    <property type="molecule type" value="Genomic_DNA"/>
</dbReference>
<organism evidence="2 3">
    <name type="scientific">Streptosporangium carneum</name>
    <dbReference type="NCBI Taxonomy" id="47481"/>
    <lineage>
        <taxon>Bacteria</taxon>
        <taxon>Bacillati</taxon>
        <taxon>Actinomycetota</taxon>
        <taxon>Actinomycetes</taxon>
        <taxon>Streptosporangiales</taxon>
        <taxon>Streptosporangiaceae</taxon>
        <taxon>Streptosporangium</taxon>
    </lineage>
</organism>
<gene>
    <name evidence="2" type="ORF">GCM10017600_25510</name>
</gene>
<dbReference type="AlphaFoldDB" id="A0A9W6MCS1"/>
<proteinExistence type="predicted"/>
<evidence type="ECO:0000313" key="3">
    <source>
        <dbReference type="Proteomes" id="UP001143474"/>
    </source>
</evidence>
<feature type="compositionally biased region" description="Basic and acidic residues" evidence="1">
    <location>
        <begin position="128"/>
        <end position="138"/>
    </location>
</feature>
<name>A0A9W6MCS1_9ACTN</name>
<reference evidence="2" key="2">
    <citation type="submission" date="2023-01" db="EMBL/GenBank/DDBJ databases">
        <authorList>
            <person name="Sun Q."/>
            <person name="Evtushenko L."/>
        </authorList>
    </citation>
    <scope>NUCLEOTIDE SEQUENCE</scope>
    <source>
        <strain evidence="2">VKM Ac-2007</strain>
    </source>
</reference>
<reference evidence="2" key="1">
    <citation type="journal article" date="2014" name="Int. J. Syst. Evol. Microbiol.">
        <title>Complete genome sequence of Corynebacterium casei LMG S-19264T (=DSM 44701T), isolated from a smear-ripened cheese.</title>
        <authorList>
            <consortium name="US DOE Joint Genome Institute (JGI-PGF)"/>
            <person name="Walter F."/>
            <person name="Albersmeier A."/>
            <person name="Kalinowski J."/>
            <person name="Ruckert C."/>
        </authorList>
    </citation>
    <scope>NUCLEOTIDE SEQUENCE</scope>
    <source>
        <strain evidence="2">VKM Ac-2007</strain>
    </source>
</reference>
<evidence type="ECO:0000256" key="1">
    <source>
        <dbReference type="SAM" id="MobiDB-lite"/>
    </source>
</evidence>